<evidence type="ECO:0000313" key="3">
    <source>
        <dbReference type="Proteomes" id="UP000233524"/>
    </source>
</evidence>
<sequence>MIDAYSIFTASIIPVHHNAVKSIIFRCAELLMAVFIYKLFSLIAARSHQFTSYLMFAEDYVQRLLFLSSRGFSRAGLVVFLFTILNLLASLYGTLLWALDAPGYLFKTENSTIAQYLSYRNENPPYVVQLQLDPGNPEEMTSNLIQIAGSGLFNAGLNYTLTGDVDRGSPEIVPQSRTEKVGARIWLDEQGFSVSTDQYVMYPNLDDGRDAVFPDGCIYWGADYGTWNCTFNNTFSQAMLQTLVGRPEVHWDDSSDLELDSRYISPNRIDNIWASYGAGGGSTAMMQVFTVTKGRRRHTFVESVLRATLLTSPNIPFAENEVDDLVRRIWSPTNETERQSPIVGQIISDMISAQSEDMSYYSGASAVSNEGLSVSQSTFGLFKPISGGKGVFSIVVVTATNITLIRSETLEEEVQPYQPCTTLSFQNEAFGGKVKQTDCVATSMSNDTARFFGQVDTAAVLVTYGLGNGRSNISSESLSDDALVWVSEISPVMEELMIARGYAVSVDPGLVKISVQTLVVAMSPLQIFLSLIAVLLAAISWVGLSFLADAHWSNTLLSNLVHTVPFRDGNRSKPGYMTHPPTVEIIGKGDGSAVAVSGRVVGPQTQPVAPVAPAIPTEYAMPMPMGYTIPMGYTMGNPYDGRGGYQYVAQTPYGYTQ</sequence>
<keyword evidence="1" id="KW-1133">Transmembrane helix</keyword>
<feature type="transmembrane region" description="Helical" evidence="1">
    <location>
        <begin position="23"/>
        <end position="45"/>
    </location>
</feature>
<reference evidence="2 3" key="1">
    <citation type="journal article" date="2017" name="G3 (Bethesda)">
        <title>First Draft Genome Sequence of the Pathogenic Fungus Lomentospora prolificans (Formerly Scedosporium prolificans).</title>
        <authorList>
            <person name="Luo R."/>
            <person name="Zimin A."/>
            <person name="Workman R."/>
            <person name="Fan Y."/>
            <person name="Pertea G."/>
            <person name="Grossman N."/>
            <person name="Wear M.P."/>
            <person name="Jia B."/>
            <person name="Miller H."/>
            <person name="Casadevall A."/>
            <person name="Timp W."/>
            <person name="Zhang S.X."/>
            <person name="Salzberg S.L."/>
        </authorList>
    </citation>
    <scope>NUCLEOTIDE SEQUENCE [LARGE SCALE GENOMIC DNA]</scope>
    <source>
        <strain evidence="2 3">JHH-5317</strain>
    </source>
</reference>
<feature type="transmembrane region" description="Helical" evidence="1">
    <location>
        <begin position="527"/>
        <end position="548"/>
    </location>
</feature>
<keyword evidence="1" id="KW-0812">Transmembrane</keyword>
<dbReference type="Proteomes" id="UP000233524">
    <property type="component" value="Unassembled WGS sequence"/>
</dbReference>
<evidence type="ECO:0000256" key="1">
    <source>
        <dbReference type="SAM" id="Phobius"/>
    </source>
</evidence>
<gene>
    <name evidence="2" type="ORF">jhhlp_007759</name>
</gene>
<proteinExistence type="predicted"/>
<dbReference type="AlphaFoldDB" id="A0A2N3N0H4"/>
<comment type="caution">
    <text evidence="2">The sequence shown here is derived from an EMBL/GenBank/DDBJ whole genome shotgun (WGS) entry which is preliminary data.</text>
</comment>
<evidence type="ECO:0000313" key="2">
    <source>
        <dbReference type="EMBL" id="PKS05926.1"/>
    </source>
</evidence>
<dbReference type="EMBL" id="NLAX01001139">
    <property type="protein sequence ID" value="PKS05926.1"/>
    <property type="molecule type" value="Genomic_DNA"/>
</dbReference>
<organism evidence="2 3">
    <name type="scientific">Lomentospora prolificans</name>
    <dbReference type="NCBI Taxonomy" id="41688"/>
    <lineage>
        <taxon>Eukaryota</taxon>
        <taxon>Fungi</taxon>
        <taxon>Dikarya</taxon>
        <taxon>Ascomycota</taxon>
        <taxon>Pezizomycotina</taxon>
        <taxon>Sordariomycetes</taxon>
        <taxon>Hypocreomycetidae</taxon>
        <taxon>Microascales</taxon>
        <taxon>Microascaceae</taxon>
        <taxon>Lomentospora</taxon>
    </lineage>
</organism>
<keyword evidence="1" id="KW-0472">Membrane</keyword>
<dbReference type="OrthoDB" id="5348845at2759"/>
<feature type="transmembrane region" description="Helical" evidence="1">
    <location>
        <begin position="77"/>
        <end position="99"/>
    </location>
</feature>
<accession>A0A2N3N0H4</accession>
<dbReference type="InParanoid" id="A0A2N3N0H4"/>
<name>A0A2N3N0H4_9PEZI</name>
<keyword evidence="3" id="KW-1185">Reference proteome</keyword>
<dbReference type="VEuPathDB" id="FungiDB:jhhlp_007759"/>
<protein>
    <submittedName>
        <fullName evidence="2">Uncharacterized protein</fullName>
    </submittedName>
</protein>